<dbReference type="Gene3D" id="2.130.10.10">
    <property type="entry name" value="YVTN repeat-like/Quinoprotein amine dehydrogenase"/>
    <property type="match status" value="1"/>
</dbReference>
<evidence type="ECO:0000313" key="3">
    <source>
        <dbReference type="Proteomes" id="UP000628840"/>
    </source>
</evidence>
<accession>A0A830EYP2</accession>
<feature type="domain" description="Pyrrolo-quinoline quinone repeat" evidence="1">
    <location>
        <begin position="83"/>
        <end position="322"/>
    </location>
</feature>
<dbReference type="OrthoDB" id="221432at2157"/>
<dbReference type="InterPro" id="IPR018391">
    <property type="entry name" value="PQQ_b-propeller_rpt"/>
</dbReference>
<dbReference type="PANTHER" id="PTHR34512">
    <property type="entry name" value="CELL SURFACE PROTEIN"/>
    <property type="match status" value="1"/>
</dbReference>
<keyword evidence="3" id="KW-1185">Reference proteome</keyword>
<dbReference type="SUPFAM" id="SSF50998">
    <property type="entry name" value="Quinoprotein alcohol dehydrogenase-like"/>
    <property type="match status" value="1"/>
</dbReference>
<dbReference type="RefSeq" id="WP_188883768.1">
    <property type="nucleotide sequence ID" value="NZ_BMPF01000003.1"/>
</dbReference>
<dbReference type="InterPro" id="IPR011047">
    <property type="entry name" value="Quinoprotein_ADH-like_sf"/>
</dbReference>
<dbReference type="SMART" id="SM00564">
    <property type="entry name" value="PQQ"/>
    <property type="match status" value="3"/>
</dbReference>
<dbReference type="PROSITE" id="PS51257">
    <property type="entry name" value="PROKAR_LIPOPROTEIN"/>
    <property type="match status" value="1"/>
</dbReference>
<proteinExistence type="predicted"/>
<reference evidence="2 3" key="1">
    <citation type="journal article" date="2019" name="Int. J. Syst. Evol. Microbiol.">
        <title>The Global Catalogue of Microorganisms (GCM) 10K type strain sequencing project: providing services to taxonomists for standard genome sequencing and annotation.</title>
        <authorList>
            <consortium name="The Broad Institute Genomics Platform"/>
            <consortium name="The Broad Institute Genome Sequencing Center for Infectious Disease"/>
            <person name="Wu L."/>
            <person name="Ma J."/>
        </authorList>
    </citation>
    <scope>NUCLEOTIDE SEQUENCE [LARGE SCALE GENOMIC DNA]</scope>
    <source>
        <strain evidence="2 3">JCM 19585</strain>
    </source>
</reference>
<dbReference type="InterPro" id="IPR015943">
    <property type="entry name" value="WD40/YVTN_repeat-like_dom_sf"/>
</dbReference>
<name>A0A830EYP2_9EURY</name>
<dbReference type="Proteomes" id="UP000628840">
    <property type="component" value="Unassembled WGS sequence"/>
</dbReference>
<protein>
    <recommendedName>
        <fullName evidence="1">Pyrrolo-quinoline quinone repeat domain-containing protein</fullName>
    </recommendedName>
</protein>
<gene>
    <name evidence="2" type="ORF">GCM10009037_21680</name>
</gene>
<dbReference type="InterPro" id="IPR002372">
    <property type="entry name" value="PQQ_rpt_dom"/>
</dbReference>
<dbReference type="AlphaFoldDB" id="A0A830EYP2"/>
<comment type="caution">
    <text evidence="2">The sequence shown here is derived from an EMBL/GenBank/DDBJ whole genome shotgun (WGS) entry which is preliminary data.</text>
</comment>
<organism evidence="2 3">
    <name type="scientific">Halarchaeum grantii</name>
    <dbReference type="NCBI Taxonomy" id="1193105"/>
    <lineage>
        <taxon>Archaea</taxon>
        <taxon>Methanobacteriati</taxon>
        <taxon>Methanobacteriota</taxon>
        <taxon>Stenosarchaea group</taxon>
        <taxon>Halobacteria</taxon>
        <taxon>Halobacteriales</taxon>
        <taxon>Halobacteriaceae</taxon>
    </lineage>
</organism>
<dbReference type="PANTHER" id="PTHR34512:SF30">
    <property type="entry name" value="OUTER MEMBRANE PROTEIN ASSEMBLY FACTOR BAMB"/>
    <property type="match status" value="1"/>
</dbReference>
<evidence type="ECO:0000259" key="1">
    <source>
        <dbReference type="Pfam" id="PF13360"/>
    </source>
</evidence>
<dbReference type="Pfam" id="PF13360">
    <property type="entry name" value="PQQ_2"/>
    <property type="match status" value="1"/>
</dbReference>
<dbReference type="EMBL" id="BMPF01000003">
    <property type="protein sequence ID" value="GGL37771.1"/>
    <property type="molecule type" value="Genomic_DNA"/>
</dbReference>
<evidence type="ECO:0000313" key="2">
    <source>
        <dbReference type="EMBL" id="GGL37771.1"/>
    </source>
</evidence>
<sequence length="410" mass="42359">MTTRSLALAAAVVALVLLAGCTGVPLLDDGDDFDAVWHSDTPANPGGTHHPAIATRIDGEAYIATGFGDVGANRSCSFVVLNGTGGVRWDESLPADACGTQPVGDPAFGDVTGDGAPEVVWATHEQRLYASNPRTGAEVLNVSFPSGVPFAQLVVVEDPTLVVVPLMAGQVRAYHPNGTLAWNRTFPDYVRGQGPALVTRESGARELVLGTAGGLVALDPTTGETDWRTGTPTRFLRTGRLGDTEVVVASGANAAGTAGEGDTHVEAVAANGTRLWERHYPGTPAVGAVGAPAPDARTLAYATNDDGRLYAYDLVSGREVWNRTLDEERRYVPPPTLADLDGDGDEEVVAAAAYGPVSAFNASTGAPVGTWSWDGDAAIWAGLRSADVDGDGDEEALAVTTDAQVVALGD</sequence>